<dbReference type="EMBL" id="BMAW01074993">
    <property type="protein sequence ID" value="GFT94535.1"/>
    <property type="molecule type" value="Genomic_DNA"/>
</dbReference>
<dbReference type="Proteomes" id="UP000887013">
    <property type="component" value="Unassembled WGS sequence"/>
</dbReference>
<dbReference type="AlphaFoldDB" id="A0A8X6PZQ8"/>
<comment type="caution">
    <text evidence="2">The sequence shown here is derived from an EMBL/GenBank/DDBJ whole genome shotgun (WGS) entry which is preliminary data.</text>
</comment>
<feature type="region of interest" description="Disordered" evidence="1">
    <location>
        <begin position="22"/>
        <end position="42"/>
    </location>
</feature>
<evidence type="ECO:0000256" key="1">
    <source>
        <dbReference type="SAM" id="MobiDB-lite"/>
    </source>
</evidence>
<feature type="non-terminal residue" evidence="2">
    <location>
        <position position="42"/>
    </location>
</feature>
<keyword evidence="3" id="KW-1185">Reference proteome</keyword>
<sequence length="42" mass="4703">FFTFHNMSDEITDNDILTAVDNGVPDADDLNVSNQTDEMEDP</sequence>
<gene>
    <name evidence="2" type="ORF">NPIL_704261</name>
</gene>
<reference evidence="2" key="1">
    <citation type="submission" date="2020-08" db="EMBL/GenBank/DDBJ databases">
        <title>Multicomponent nature underlies the extraordinary mechanical properties of spider dragline silk.</title>
        <authorList>
            <person name="Kono N."/>
            <person name="Nakamura H."/>
            <person name="Mori M."/>
            <person name="Yoshida Y."/>
            <person name="Ohtoshi R."/>
            <person name="Malay A.D."/>
            <person name="Moran D.A.P."/>
            <person name="Tomita M."/>
            <person name="Numata K."/>
            <person name="Arakawa K."/>
        </authorList>
    </citation>
    <scope>NUCLEOTIDE SEQUENCE</scope>
</reference>
<protein>
    <submittedName>
        <fullName evidence="2">Uncharacterized protein</fullName>
    </submittedName>
</protein>
<accession>A0A8X6PZQ8</accession>
<organism evidence="2 3">
    <name type="scientific">Nephila pilipes</name>
    <name type="common">Giant wood spider</name>
    <name type="synonym">Nephila maculata</name>
    <dbReference type="NCBI Taxonomy" id="299642"/>
    <lineage>
        <taxon>Eukaryota</taxon>
        <taxon>Metazoa</taxon>
        <taxon>Ecdysozoa</taxon>
        <taxon>Arthropoda</taxon>
        <taxon>Chelicerata</taxon>
        <taxon>Arachnida</taxon>
        <taxon>Araneae</taxon>
        <taxon>Araneomorphae</taxon>
        <taxon>Entelegynae</taxon>
        <taxon>Araneoidea</taxon>
        <taxon>Nephilidae</taxon>
        <taxon>Nephila</taxon>
    </lineage>
</organism>
<name>A0A8X6PZQ8_NEPPI</name>
<evidence type="ECO:0000313" key="3">
    <source>
        <dbReference type="Proteomes" id="UP000887013"/>
    </source>
</evidence>
<feature type="non-terminal residue" evidence="2">
    <location>
        <position position="1"/>
    </location>
</feature>
<evidence type="ECO:0000313" key="2">
    <source>
        <dbReference type="EMBL" id="GFT94535.1"/>
    </source>
</evidence>
<proteinExistence type="predicted"/>